<dbReference type="AlphaFoldDB" id="E2ZC13"/>
<feature type="transmembrane region" description="Helical" evidence="7">
    <location>
        <begin position="140"/>
        <end position="162"/>
    </location>
</feature>
<dbReference type="PANTHER" id="PTHR40074">
    <property type="entry name" value="O-ACETYLTRANSFERASE WECH"/>
    <property type="match status" value="1"/>
</dbReference>
<dbReference type="GO" id="GO:0016413">
    <property type="term" value="F:O-acetyltransferase activity"/>
    <property type="evidence" value="ECO:0007669"/>
    <property type="project" value="TreeGrafter"/>
</dbReference>
<evidence type="ECO:0000256" key="4">
    <source>
        <dbReference type="ARBA" id="ARBA00022692"/>
    </source>
</evidence>
<dbReference type="GO" id="GO:0009246">
    <property type="term" value="P:enterobacterial common antigen biosynthetic process"/>
    <property type="evidence" value="ECO:0007669"/>
    <property type="project" value="TreeGrafter"/>
</dbReference>
<comment type="similarity">
    <text evidence="2">Belongs to the acyltransferase 3 family.</text>
</comment>
<evidence type="ECO:0000256" key="3">
    <source>
        <dbReference type="ARBA" id="ARBA00022475"/>
    </source>
</evidence>
<proteinExistence type="inferred from homology"/>
<evidence type="ECO:0000256" key="1">
    <source>
        <dbReference type="ARBA" id="ARBA00004651"/>
    </source>
</evidence>
<gene>
    <name evidence="9" type="ORF">HMPREF9429_01183</name>
</gene>
<dbReference type="eggNOG" id="COG1835">
    <property type="taxonomic scope" value="Bacteria"/>
</dbReference>
<feature type="transmembrane region" description="Helical" evidence="7">
    <location>
        <begin position="69"/>
        <end position="88"/>
    </location>
</feature>
<dbReference type="STRING" id="706434.HMPREF9429_01183"/>
<dbReference type="GO" id="GO:0005886">
    <property type="term" value="C:plasma membrane"/>
    <property type="evidence" value="ECO:0007669"/>
    <property type="project" value="UniProtKB-SubCell"/>
</dbReference>
<keyword evidence="5 7" id="KW-1133">Transmembrane helix</keyword>
<feature type="transmembrane region" description="Helical" evidence="7">
    <location>
        <begin position="289"/>
        <end position="309"/>
    </location>
</feature>
<evidence type="ECO:0000256" key="6">
    <source>
        <dbReference type="ARBA" id="ARBA00023136"/>
    </source>
</evidence>
<keyword evidence="10" id="KW-1185">Reference proteome</keyword>
<dbReference type="PANTHER" id="PTHR40074:SF2">
    <property type="entry name" value="O-ACETYLTRANSFERASE WECH"/>
    <property type="match status" value="1"/>
</dbReference>
<dbReference type="HOGENOM" id="CLU_047714_1_1_9"/>
<feature type="transmembrane region" description="Helical" evidence="7">
    <location>
        <begin position="213"/>
        <end position="237"/>
    </location>
</feature>
<evidence type="ECO:0000259" key="8">
    <source>
        <dbReference type="Pfam" id="PF01757"/>
    </source>
</evidence>
<accession>E2ZC13</accession>
<feature type="domain" description="Acyltransferase 3" evidence="8">
    <location>
        <begin position="1"/>
        <end position="332"/>
    </location>
</feature>
<keyword evidence="3" id="KW-1003">Cell membrane</keyword>
<evidence type="ECO:0000256" key="2">
    <source>
        <dbReference type="ARBA" id="ARBA00007400"/>
    </source>
</evidence>
<keyword evidence="6 7" id="KW-0472">Membrane</keyword>
<comment type="subcellular location">
    <subcellularLocation>
        <location evidence="1">Cell membrane</location>
        <topology evidence="1">Multi-pass membrane protein</topology>
    </subcellularLocation>
</comment>
<feature type="transmembrane region" description="Helical" evidence="7">
    <location>
        <begin position="315"/>
        <end position="336"/>
    </location>
</feature>
<evidence type="ECO:0000256" key="7">
    <source>
        <dbReference type="SAM" id="Phobius"/>
    </source>
</evidence>
<organism evidence="9 10">
    <name type="scientific">Megasphaera micronuciformis F0359</name>
    <dbReference type="NCBI Taxonomy" id="706434"/>
    <lineage>
        <taxon>Bacteria</taxon>
        <taxon>Bacillati</taxon>
        <taxon>Bacillota</taxon>
        <taxon>Negativicutes</taxon>
        <taxon>Veillonellales</taxon>
        <taxon>Veillonellaceae</taxon>
        <taxon>Megasphaera</taxon>
    </lineage>
</organism>
<feature type="transmembrane region" description="Helical" evidence="7">
    <location>
        <begin position="29"/>
        <end position="48"/>
    </location>
</feature>
<dbReference type="Proteomes" id="UP000003195">
    <property type="component" value="Unassembled WGS sequence"/>
</dbReference>
<protein>
    <recommendedName>
        <fullName evidence="8">Acyltransferase 3 domain-containing protein</fullName>
    </recommendedName>
</protein>
<evidence type="ECO:0000256" key="5">
    <source>
        <dbReference type="ARBA" id="ARBA00022989"/>
    </source>
</evidence>
<evidence type="ECO:0000313" key="9">
    <source>
        <dbReference type="EMBL" id="EFQ04000.1"/>
    </source>
</evidence>
<dbReference type="EMBL" id="AECS01000037">
    <property type="protein sequence ID" value="EFQ04000.1"/>
    <property type="molecule type" value="Genomic_DNA"/>
</dbReference>
<evidence type="ECO:0000313" key="10">
    <source>
        <dbReference type="Proteomes" id="UP000003195"/>
    </source>
</evidence>
<reference evidence="9 10" key="1">
    <citation type="submission" date="2010-08" db="EMBL/GenBank/DDBJ databases">
        <authorList>
            <person name="Weinstock G."/>
            <person name="Sodergren E."/>
            <person name="Clifton S."/>
            <person name="Fulton L."/>
            <person name="Fulton B."/>
            <person name="Courtney L."/>
            <person name="Fronick C."/>
            <person name="Harrison M."/>
            <person name="Strong C."/>
            <person name="Farmer C."/>
            <person name="Delahaunty K."/>
            <person name="Markovic C."/>
            <person name="Hall O."/>
            <person name="Minx P."/>
            <person name="Tomlinson C."/>
            <person name="Mitreva M."/>
            <person name="Hou S."/>
            <person name="Chen J."/>
            <person name="Wollam A."/>
            <person name="Pepin K.H."/>
            <person name="Johnson M."/>
            <person name="Bhonagiri V."/>
            <person name="Zhang X."/>
            <person name="Suruliraj S."/>
            <person name="Warren W."/>
            <person name="Chinwalla A."/>
            <person name="Mardis E.R."/>
            <person name="Wilson R.K."/>
        </authorList>
    </citation>
    <scope>NUCLEOTIDE SEQUENCE [LARGE SCALE GENOMIC DNA]</scope>
    <source>
        <strain evidence="9 10">F0359</strain>
    </source>
</reference>
<comment type="caution">
    <text evidence="9">The sequence shown here is derived from an EMBL/GenBank/DDBJ whole genome shotgun (WGS) entry which is preliminary data.</text>
</comment>
<keyword evidence="4 7" id="KW-0812">Transmembrane</keyword>
<name>E2ZC13_9FIRM</name>
<feature type="transmembrane region" description="Helical" evidence="7">
    <location>
        <begin position="249"/>
        <end position="268"/>
    </location>
</feature>
<sequence length="352" mass="39844">MLGVIGIHVGSAALSNPTPNLALIGLLEILSRFSVPAFFFLSAFGMFCSQPLSAPFDYGAYLKRRLKTVLLPYITWSFFYMLYTAVLSRNFGIFSPSAVFKTLTYGLAMYHIYFLVILLWFYLLMPLWRRLLAYMLKAPFFSFTVLFLANLAFNFWSSYLFTYTGTNDWLKDAASYRLNWVVFHYIFIFMFGAFTAEKFEAVTAFLSHHGKGIILFQVFSAAAMVASYIGVMHVLHYDALGAVYTVHQLSPVGMIYTLSSILFFLYLWQCRPVSVNTDRLFSFLGDKSYLVYLVHPVFLSLCTGTAAHFGIVLSALPIILIYIFVTVAAATCAAFLQNLPLPRFLAVCLRGK</sequence>
<feature type="transmembrane region" description="Helical" evidence="7">
    <location>
        <begin position="182"/>
        <end position="206"/>
    </location>
</feature>
<feature type="transmembrane region" description="Helical" evidence="7">
    <location>
        <begin position="108"/>
        <end position="128"/>
    </location>
</feature>
<dbReference type="InterPro" id="IPR002656">
    <property type="entry name" value="Acyl_transf_3_dom"/>
</dbReference>
<dbReference type="Pfam" id="PF01757">
    <property type="entry name" value="Acyl_transf_3"/>
    <property type="match status" value="1"/>
</dbReference>